<dbReference type="Pfam" id="PF05136">
    <property type="entry name" value="Phage_portal_2"/>
    <property type="match status" value="1"/>
</dbReference>
<evidence type="ECO:0000256" key="1">
    <source>
        <dbReference type="SAM" id="MobiDB-lite"/>
    </source>
</evidence>
<feature type="region of interest" description="Disordered" evidence="1">
    <location>
        <begin position="550"/>
        <end position="593"/>
    </location>
</feature>
<feature type="compositionally biased region" description="Basic and acidic residues" evidence="1">
    <location>
        <begin position="550"/>
        <end position="568"/>
    </location>
</feature>
<keyword evidence="3" id="KW-1185">Reference proteome</keyword>
<feature type="compositionally biased region" description="Basic and acidic residues" evidence="1">
    <location>
        <begin position="15"/>
        <end position="27"/>
    </location>
</feature>
<sequence length="593" mass="67275">MSGMGPMIDATDVLRGPDPRTKQKETLGQRSRRALDRVIMTVAPVHGQRRLAARERARLEAQSSEFLRKRIKALEYSTLGHPSVAPNESTDKKWIGNRQSNDDQLQESLVEMQFRSRELYQVNPHAHGAVESRAKYIVGTGLSCRPSLPTCKHLSDDQCKEFVSTCKRAYKRWSDRGVDRRRRLSLPAMQRLAAKTYSIYGEAFFVFREAPFSGPCGLTVEEIHPMRVETPPEFFTDDNVRMGIRYDENDQIVGYYIRKANVKFRRGADSDYDFMPRFNEAGQEQMVHVFEPCLPDRSRGIPWLCAAFSFIKLIDDFHESELIGKQIEACFGVVVKRGSSNKVSPYTIHDGEGSSSSGMPFEDLYPAMVQEIGENDDIVKVDPSRPGGNFAPFIEASLRAVSAALDHPYELIAKNFFRTTYSSGRLAMLDGRLSFDIGRQPLTHQLLGPMHRRFIGSCFFHGVFDAICDMIHYAACRQDFEDHAWGGTQQGVIDPQKETGANETALETDQTTLADIHADKNGDWEDVKEQRHLERVREIHLRIEEEVLERDLRRQHGLPDRIKDEQGKGETVPAGSTATDSNATDDDEEDDYE</sequence>
<organism evidence="2 3">
    <name type="scientific">Aporhodopirellula aestuarii</name>
    <dbReference type="NCBI Taxonomy" id="2950107"/>
    <lineage>
        <taxon>Bacteria</taxon>
        <taxon>Pseudomonadati</taxon>
        <taxon>Planctomycetota</taxon>
        <taxon>Planctomycetia</taxon>
        <taxon>Pirellulales</taxon>
        <taxon>Pirellulaceae</taxon>
        <taxon>Aporhodopirellula</taxon>
    </lineage>
</organism>
<dbReference type="EMBL" id="JAMQBK010000073">
    <property type="protein sequence ID" value="MCM2373905.1"/>
    <property type="molecule type" value="Genomic_DNA"/>
</dbReference>
<name>A0ABT0UAH7_9BACT</name>
<evidence type="ECO:0000313" key="2">
    <source>
        <dbReference type="EMBL" id="MCM2373905.1"/>
    </source>
</evidence>
<accession>A0ABT0UAH7</accession>
<feature type="compositionally biased region" description="Acidic residues" evidence="1">
    <location>
        <begin position="583"/>
        <end position="593"/>
    </location>
</feature>
<evidence type="ECO:0000313" key="3">
    <source>
        <dbReference type="Proteomes" id="UP001202961"/>
    </source>
</evidence>
<proteinExistence type="predicted"/>
<gene>
    <name evidence="2" type="ORF">NB063_25090</name>
</gene>
<comment type="caution">
    <text evidence="2">The sequence shown here is derived from an EMBL/GenBank/DDBJ whole genome shotgun (WGS) entry which is preliminary data.</text>
</comment>
<reference evidence="2 3" key="1">
    <citation type="journal article" date="2022" name="Syst. Appl. Microbiol.">
        <title>Rhodopirellula aestuarii sp. nov., a novel member of the genus Rhodopirellula isolated from brackish sediments collected in the Tagus River estuary, Portugal.</title>
        <authorList>
            <person name="Vitorino I.R."/>
            <person name="Klimek D."/>
            <person name="Calusinska M."/>
            <person name="Lobo-da-Cunha A."/>
            <person name="Vasconcelos V."/>
            <person name="Lage O.M."/>
        </authorList>
    </citation>
    <scope>NUCLEOTIDE SEQUENCE [LARGE SCALE GENOMIC DNA]</scope>
    <source>
        <strain evidence="2 3">ICT_H3.1</strain>
    </source>
</reference>
<protein>
    <submittedName>
        <fullName evidence="2">Phage portal protein</fullName>
    </submittedName>
</protein>
<feature type="region of interest" description="Disordered" evidence="1">
    <location>
        <begin position="1"/>
        <end position="30"/>
    </location>
</feature>
<dbReference type="RefSeq" id="WP_250931783.1">
    <property type="nucleotide sequence ID" value="NZ_JAMQBK010000073.1"/>
</dbReference>
<dbReference type="Proteomes" id="UP001202961">
    <property type="component" value="Unassembled WGS sequence"/>
</dbReference>
<dbReference type="InterPro" id="IPR006429">
    <property type="entry name" value="Phage_lambda_portal"/>
</dbReference>